<dbReference type="Pfam" id="PF00078">
    <property type="entry name" value="RVT_1"/>
    <property type="match status" value="1"/>
</dbReference>
<protein>
    <submittedName>
        <fullName evidence="2">RNA-directed DNA polymerase from transposon X-element</fullName>
    </submittedName>
</protein>
<proteinExistence type="evidence at transcript level"/>
<evidence type="ECO:0000313" key="2">
    <source>
        <dbReference type="EMBL" id="LAB68796.1"/>
    </source>
</evidence>
<organism evidence="2">
    <name type="scientific">Hirondellea gigas</name>
    <dbReference type="NCBI Taxonomy" id="1518452"/>
    <lineage>
        <taxon>Eukaryota</taxon>
        <taxon>Metazoa</taxon>
        <taxon>Ecdysozoa</taxon>
        <taxon>Arthropoda</taxon>
        <taxon>Crustacea</taxon>
        <taxon>Multicrustacea</taxon>
        <taxon>Malacostraca</taxon>
        <taxon>Eumalacostraca</taxon>
        <taxon>Peracarida</taxon>
        <taxon>Amphipoda</taxon>
        <taxon>Amphilochidea</taxon>
        <taxon>Lysianassida</taxon>
        <taxon>Lysianassidira</taxon>
        <taxon>Lysianassoidea</taxon>
        <taxon>Lysianassidae</taxon>
        <taxon>Hirondellea</taxon>
    </lineage>
</organism>
<keyword evidence="2" id="KW-0548">Nucleotidyltransferase</keyword>
<keyword evidence="2" id="KW-0808">Transferase</keyword>
<dbReference type="InterPro" id="IPR000477">
    <property type="entry name" value="RT_dom"/>
</dbReference>
<keyword evidence="2" id="KW-0695">RNA-directed DNA polymerase</keyword>
<feature type="domain" description="Reverse transcriptase" evidence="1">
    <location>
        <begin position="1"/>
        <end position="217"/>
    </location>
</feature>
<reference evidence="2" key="1">
    <citation type="journal article" date="2018" name="Biosci. Biotechnol. Biochem.">
        <title>Polysaccharide hydrolase of the hadal zone amphipods Hirondellea gigas.</title>
        <authorList>
            <person name="Kobayashi H."/>
            <person name="Nagahama T."/>
            <person name="Arai W."/>
            <person name="Sasagawa Y."/>
            <person name="Umeda M."/>
            <person name="Hayashi T."/>
            <person name="Nikaido I."/>
            <person name="Watanabe H."/>
            <person name="Oguri K."/>
            <person name="Kitazato H."/>
            <person name="Fujioka K."/>
            <person name="Kido Y."/>
            <person name="Takami H."/>
        </authorList>
    </citation>
    <scope>NUCLEOTIDE SEQUENCE</scope>
    <source>
        <tissue evidence="2">Whole body</tissue>
    </source>
</reference>
<dbReference type="GO" id="GO:0003964">
    <property type="term" value="F:RNA-directed DNA polymerase activity"/>
    <property type="evidence" value="ECO:0007669"/>
    <property type="project" value="UniProtKB-KW"/>
</dbReference>
<name>A0A2P2I4G8_9CRUS</name>
<dbReference type="EMBL" id="IACF01003169">
    <property type="protein sequence ID" value="LAB68796.1"/>
    <property type="molecule type" value="mRNA"/>
</dbReference>
<evidence type="ECO:0000259" key="1">
    <source>
        <dbReference type="PROSITE" id="PS50878"/>
    </source>
</evidence>
<dbReference type="AlphaFoldDB" id="A0A2P2I4G8"/>
<dbReference type="PROSITE" id="PS50878">
    <property type="entry name" value="RT_POL"/>
    <property type="match status" value="1"/>
</dbReference>
<accession>A0A2P2I4G8</accession>
<dbReference type="PANTHER" id="PTHR33332">
    <property type="entry name" value="REVERSE TRANSCRIPTASE DOMAIN-CONTAINING PROTEIN"/>
    <property type="match status" value="1"/>
</dbReference>
<sequence>MNYLETSAVLPPLQYDFRKMRSAVDALVRFTSDISAAFVNKEHLVCVFFDMMKAYDTTWRRGILNVVHDIGIRGSMAFFIVNFLQDRNFRTRVGQEFSNAHHQEEGVPQRNVLSCSLFSLAINNIITDLPRNILSSLCVDDLMIYLTSANLPSLERRLQLAINKVSSWATTHGFTLSTNKTAAVHFNRKRGYAEPSLFLNNIMITMSPTAKFLGMILGQKLNWKEHIKRLKNNCMKRLNVLRCISV</sequence>